<accession>D7C9T7</accession>
<dbReference type="SMART" id="SM00028">
    <property type="entry name" value="TPR"/>
    <property type="match status" value="5"/>
</dbReference>
<sequence>MALSIVASRAVLEPHVPPAELAAELRDTSSRLGALDVGAPMACLRTVLSWSYQALTPEQAMVFGMVGLAPGPDISVPAAASLVGLPVARVRTVLRALERVSLVEQHAAGRYRMHDLVQVYAADQARQDQPAGERDLALQRLVEFSTHTAHAADRLIARHHASIELGELPDGCQPQPLADASEAMAWFNAERANLMAIQHMAVEKAWHAPVWQLAWTLTTFQLRQGHLHDNLTAWKAGAQASKHLDDPHTRTRSYRHLGRACAQLGQHDEALAYLEEGLAGAERDGDHLGQAHTHRAVAVAWEQQGDNQRALEHVQQALRLYEELGVKVSGSHALNEVGWYTARLGNYEQAHQYCTQALDRCRNGRDRSGEARTLISLGYIAHHTGQHDQAAEHYQQALSHYRYLGDTSAQADTLDHLGHTHAIHDKDQARRTWQQALELYEAQHREGDALRVQQQLATLNEPIESP</sequence>
<proteinExistence type="predicted"/>
<protein>
    <submittedName>
        <fullName evidence="1">Tetratricopeptide TPR_2 repeat protein</fullName>
    </submittedName>
</protein>
<dbReference type="InterPro" id="IPR011990">
    <property type="entry name" value="TPR-like_helical_dom_sf"/>
</dbReference>
<dbReference type="Proteomes" id="UP000000377">
    <property type="component" value="Chromosome"/>
</dbReference>
<dbReference type="SUPFAM" id="SSF48452">
    <property type="entry name" value="TPR-like"/>
    <property type="match status" value="2"/>
</dbReference>
<dbReference type="InterPro" id="IPR019734">
    <property type="entry name" value="TPR_rpt"/>
</dbReference>
<dbReference type="RefSeq" id="WP_014173744.1">
    <property type="nucleotide sequence ID" value="NC_016582.1"/>
</dbReference>
<dbReference type="Gene3D" id="1.25.40.10">
    <property type="entry name" value="Tetratricopeptide repeat domain"/>
    <property type="match status" value="1"/>
</dbReference>
<keyword evidence="2" id="KW-1185">Reference proteome</keyword>
<dbReference type="Pfam" id="PF13424">
    <property type="entry name" value="TPR_12"/>
    <property type="match status" value="2"/>
</dbReference>
<organism evidence="1 2">
    <name type="scientific">Streptomyces bingchenggensis (strain BCW-1)</name>
    <dbReference type="NCBI Taxonomy" id="749414"/>
    <lineage>
        <taxon>Bacteria</taxon>
        <taxon>Bacillati</taxon>
        <taxon>Actinomycetota</taxon>
        <taxon>Actinomycetes</taxon>
        <taxon>Kitasatosporales</taxon>
        <taxon>Streptomycetaceae</taxon>
        <taxon>Streptomyces</taxon>
    </lineage>
</organism>
<dbReference type="STRING" id="749414.SBI_01144"/>
<dbReference type="EMBL" id="CP002047">
    <property type="protein sequence ID" value="ADI04265.1"/>
    <property type="molecule type" value="Genomic_DNA"/>
</dbReference>
<dbReference type="AlphaFoldDB" id="D7C9T7"/>
<dbReference type="KEGG" id="sbh:SBI_01144"/>
<reference evidence="1 2" key="1">
    <citation type="journal article" date="2010" name="J. Bacteriol.">
        <title>Genome sequence of the milbemycin-producing bacterium Streptomyces bingchenggensis.</title>
        <authorList>
            <person name="Wang X.J."/>
            <person name="Yan Y.J."/>
            <person name="Zhang B."/>
            <person name="An J."/>
            <person name="Wang J.J."/>
            <person name="Tian J."/>
            <person name="Jiang L."/>
            <person name="Chen Y.H."/>
            <person name="Huang S.X."/>
            <person name="Yin M."/>
            <person name="Zhang J."/>
            <person name="Gao A.L."/>
            <person name="Liu C.X."/>
            <person name="Zhu Z.X."/>
            <person name="Xiang W.S."/>
        </authorList>
    </citation>
    <scope>NUCLEOTIDE SEQUENCE [LARGE SCALE GENOMIC DNA]</scope>
    <source>
        <strain evidence="1 2">BCW-1</strain>
    </source>
</reference>
<dbReference type="eggNOG" id="COG0457">
    <property type="taxonomic scope" value="Bacteria"/>
</dbReference>
<evidence type="ECO:0000313" key="2">
    <source>
        <dbReference type="Proteomes" id="UP000000377"/>
    </source>
</evidence>
<dbReference type="PANTHER" id="PTHR47691:SF3">
    <property type="entry name" value="HTH-TYPE TRANSCRIPTIONAL REGULATOR RV0890C-RELATED"/>
    <property type="match status" value="1"/>
</dbReference>
<dbReference type="PANTHER" id="PTHR47691">
    <property type="entry name" value="REGULATOR-RELATED"/>
    <property type="match status" value="1"/>
</dbReference>
<evidence type="ECO:0000313" key="1">
    <source>
        <dbReference type="EMBL" id="ADI04265.1"/>
    </source>
</evidence>
<name>D7C9T7_STRBB</name>
<dbReference type="HOGENOM" id="CLU_004665_8_1_11"/>
<gene>
    <name evidence="1" type="ordered locus">SBI_01144</name>
</gene>